<evidence type="ECO:0000313" key="1">
    <source>
        <dbReference type="EMBL" id="KAJ9074027.1"/>
    </source>
</evidence>
<protein>
    <submittedName>
        <fullName evidence="1">Uncharacterized protein</fullName>
    </submittedName>
</protein>
<proteinExistence type="predicted"/>
<accession>A0ACC2TIF9</accession>
<name>A0ACC2TIF9_9FUNG</name>
<organism evidence="1 2">
    <name type="scientific">Entomophthora muscae</name>
    <dbReference type="NCBI Taxonomy" id="34485"/>
    <lineage>
        <taxon>Eukaryota</taxon>
        <taxon>Fungi</taxon>
        <taxon>Fungi incertae sedis</taxon>
        <taxon>Zoopagomycota</taxon>
        <taxon>Entomophthoromycotina</taxon>
        <taxon>Entomophthoromycetes</taxon>
        <taxon>Entomophthorales</taxon>
        <taxon>Entomophthoraceae</taxon>
        <taxon>Entomophthora</taxon>
    </lineage>
</organism>
<evidence type="ECO:0000313" key="2">
    <source>
        <dbReference type="Proteomes" id="UP001165960"/>
    </source>
</evidence>
<comment type="caution">
    <text evidence="1">The sequence shown here is derived from an EMBL/GenBank/DDBJ whole genome shotgun (WGS) entry which is preliminary data.</text>
</comment>
<dbReference type="Proteomes" id="UP001165960">
    <property type="component" value="Unassembled WGS sequence"/>
</dbReference>
<sequence length="133" mass="14449">MNSSVAALICLEANTSMPALIVEAKCAEKCTNMEYAAHNSNCSSNSNGLENSNGNKCQNTNHSNRNSNCNNDNHRKSANCSCPKKEDTAKVNNAETATHYISDPTFLGKCLKSKCGDPNLQINGFFDLCTFFQ</sequence>
<keyword evidence="2" id="KW-1185">Reference proteome</keyword>
<gene>
    <name evidence="1" type="ORF">DSO57_1010328</name>
</gene>
<dbReference type="EMBL" id="QTSX02002874">
    <property type="protein sequence ID" value="KAJ9074027.1"/>
    <property type="molecule type" value="Genomic_DNA"/>
</dbReference>
<reference evidence="1" key="1">
    <citation type="submission" date="2022-04" db="EMBL/GenBank/DDBJ databases">
        <title>Genome of the entomopathogenic fungus Entomophthora muscae.</title>
        <authorList>
            <person name="Elya C."/>
            <person name="Lovett B.R."/>
            <person name="Lee E."/>
            <person name="Macias A.M."/>
            <person name="Hajek A.E."/>
            <person name="De Bivort B.L."/>
            <person name="Kasson M.T."/>
            <person name="De Fine Licht H.H."/>
            <person name="Stajich J.E."/>
        </authorList>
    </citation>
    <scope>NUCLEOTIDE SEQUENCE</scope>
    <source>
        <strain evidence="1">Berkeley</strain>
    </source>
</reference>